<dbReference type="InterPro" id="IPR047175">
    <property type="entry name" value="CotS-like"/>
</dbReference>
<organism evidence="2 3">
    <name type="scientific">Caloramator proteoclasticus DSM 10124</name>
    <dbReference type="NCBI Taxonomy" id="1121262"/>
    <lineage>
        <taxon>Bacteria</taxon>
        <taxon>Bacillati</taxon>
        <taxon>Bacillota</taxon>
        <taxon>Clostridia</taxon>
        <taxon>Eubacteriales</taxon>
        <taxon>Clostridiaceae</taxon>
        <taxon>Caloramator</taxon>
    </lineage>
</organism>
<dbReference type="Pfam" id="PF01636">
    <property type="entry name" value="APH"/>
    <property type="match status" value="1"/>
</dbReference>
<reference evidence="3" key="1">
    <citation type="submission" date="2016-11" db="EMBL/GenBank/DDBJ databases">
        <authorList>
            <person name="Varghese N."/>
            <person name="Submissions S."/>
        </authorList>
    </citation>
    <scope>NUCLEOTIDE SEQUENCE [LARGE SCALE GENOMIC DNA]</scope>
    <source>
        <strain evidence="3">DSM 10124</strain>
    </source>
</reference>
<dbReference type="InterPro" id="IPR011009">
    <property type="entry name" value="Kinase-like_dom_sf"/>
</dbReference>
<evidence type="ECO:0000313" key="2">
    <source>
        <dbReference type="EMBL" id="SHE58581.1"/>
    </source>
</evidence>
<dbReference type="InterPro" id="IPR014255">
    <property type="entry name" value="Spore_coat_CotS"/>
</dbReference>
<dbReference type="Gene3D" id="3.90.1200.10">
    <property type="match status" value="1"/>
</dbReference>
<evidence type="ECO:0000313" key="3">
    <source>
        <dbReference type="Proteomes" id="UP000184423"/>
    </source>
</evidence>
<dbReference type="SUPFAM" id="SSF56112">
    <property type="entry name" value="Protein kinase-like (PK-like)"/>
    <property type="match status" value="1"/>
</dbReference>
<dbReference type="GO" id="GO:0042601">
    <property type="term" value="C:endospore-forming forespore"/>
    <property type="evidence" value="ECO:0007669"/>
    <property type="project" value="TreeGrafter"/>
</dbReference>
<gene>
    <name evidence="2" type="ORF">SAMN02746091_00714</name>
</gene>
<dbReference type="AlphaFoldDB" id="A0A1M4UP99"/>
<name>A0A1M4UP99_9CLOT</name>
<dbReference type="PANTHER" id="PTHR39179">
    <property type="entry name" value="SPORE COAT PROTEIN I"/>
    <property type="match status" value="1"/>
</dbReference>
<dbReference type="EMBL" id="FQVG01000008">
    <property type="protein sequence ID" value="SHE58581.1"/>
    <property type="molecule type" value="Genomic_DNA"/>
</dbReference>
<dbReference type="Proteomes" id="UP000184423">
    <property type="component" value="Unassembled WGS sequence"/>
</dbReference>
<keyword evidence="2" id="KW-0946">Virion</keyword>
<dbReference type="NCBIfam" id="TIGR02906">
    <property type="entry name" value="spore_CotS"/>
    <property type="match status" value="1"/>
</dbReference>
<evidence type="ECO:0000259" key="1">
    <source>
        <dbReference type="Pfam" id="PF01636"/>
    </source>
</evidence>
<dbReference type="PANTHER" id="PTHR39179:SF1">
    <property type="entry name" value="SPORE COAT PROTEIN I"/>
    <property type="match status" value="1"/>
</dbReference>
<sequence length="330" mass="39324">MVRETEISNQFGFRIYDCIPKKGVYLLKTDKGDKCLKKISYGIQKLNYIYKAKNHIVSNGFERVDRYNLSLNNNPYALVNEDIYIVTDWIDGREADFKILEDVKIAARTLAKFHIAARGFDLEENLKVRCDVGKLPYVLEKRLRTLKKMKEMAQKNKKKTEFDMLYLSNVDSFYELAKNSYETINMESYKKVCDMSLIEKVLCHHDYTYHNILIKNPDEVYLVDFDYLKSEVQVYDLSTLIVKTLKRVDWNIDYAVVILKEYSSIRELTSDEKEVLKTLLKFPQRFWRLANRYYYKEAAWTEATFLKKMKEIVDEKDRYLEFLSKLDEIL</sequence>
<dbReference type="InterPro" id="IPR002575">
    <property type="entry name" value="Aminoglycoside_PTrfase"/>
</dbReference>
<feature type="domain" description="Aminoglycoside phosphotransferase" evidence="1">
    <location>
        <begin position="198"/>
        <end position="241"/>
    </location>
</feature>
<keyword evidence="3" id="KW-1185">Reference proteome</keyword>
<dbReference type="Gene3D" id="3.30.200.20">
    <property type="entry name" value="Phosphorylase Kinase, domain 1"/>
    <property type="match status" value="1"/>
</dbReference>
<dbReference type="RefSeq" id="WP_073247953.1">
    <property type="nucleotide sequence ID" value="NZ_FQVG01000008.1"/>
</dbReference>
<accession>A0A1M4UP99</accession>
<protein>
    <submittedName>
        <fullName evidence="2">Spore coat protein, CotS family</fullName>
    </submittedName>
</protein>
<proteinExistence type="predicted"/>
<keyword evidence="2" id="KW-0167">Capsid protein</keyword>